<reference evidence="1" key="1">
    <citation type="submission" date="2022-11" db="EMBL/GenBank/DDBJ databases">
        <title>Biodiversity and phylogenetic relationships of bacteria.</title>
        <authorList>
            <person name="Machado R.A.R."/>
            <person name="Bhat A."/>
            <person name="Loulou A."/>
            <person name="Kallel S."/>
        </authorList>
    </citation>
    <scope>NUCLEOTIDE SEQUENCE</scope>
    <source>
        <strain evidence="1">DSM 16503</strain>
    </source>
</reference>
<name>A0AAW5VVR6_9BURK</name>
<evidence type="ECO:0000313" key="2">
    <source>
        <dbReference type="Proteomes" id="UP001208074"/>
    </source>
</evidence>
<dbReference type="RefSeq" id="WP_080655478.1">
    <property type="nucleotide sequence ID" value="NZ_JAPKNB010000002.1"/>
</dbReference>
<accession>A0AAW5VVR6</accession>
<dbReference type="Proteomes" id="UP001208074">
    <property type="component" value="Unassembled WGS sequence"/>
</dbReference>
<organism evidence="1 2">
    <name type="scientific">Alcaligenes phenolicus</name>
    <dbReference type="NCBI Taxonomy" id="232846"/>
    <lineage>
        <taxon>Bacteria</taxon>
        <taxon>Pseudomonadati</taxon>
        <taxon>Pseudomonadota</taxon>
        <taxon>Betaproteobacteria</taxon>
        <taxon>Burkholderiales</taxon>
        <taxon>Alcaligenaceae</taxon>
        <taxon>Alcaligenes</taxon>
    </lineage>
</organism>
<dbReference type="InterPro" id="IPR023606">
    <property type="entry name" value="CoA-Trfase_III_dom_1_sf"/>
</dbReference>
<dbReference type="GO" id="GO:0003824">
    <property type="term" value="F:catalytic activity"/>
    <property type="evidence" value="ECO:0007669"/>
    <property type="project" value="InterPro"/>
</dbReference>
<dbReference type="InterPro" id="IPR044855">
    <property type="entry name" value="CoA-Trfase_III_dom3_sf"/>
</dbReference>
<dbReference type="InterPro" id="IPR003673">
    <property type="entry name" value="CoA-Trfase_fam_III"/>
</dbReference>
<dbReference type="PANTHER" id="PTHR48228">
    <property type="entry name" value="SUCCINYL-COA--D-CITRAMALATE COA-TRANSFERASE"/>
    <property type="match status" value="1"/>
</dbReference>
<dbReference type="InterPro" id="IPR050509">
    <property type="entry name" value="CoA-transferase_III"/>
</dbReference>
<dbReference type="SUPFAM" id="SSF89796">
    <property type="entry name" value="CoA-transferase family III (CaiB/BaiF)"/>
    <property type="match status" value="1"/>
</dbReference>
<dbReference type="PANTHER" id="PTHR48228:SF5">
    <property type="entry name" value="ALPHA-METHYLACYL-COA RACEMASE"/>
    <property type="match status" value="1"/>
</dbReference>
<comment type="caution">
    <text evidence="1">The sequence shown here is derived from an EMBL/GenBank/DDBJ whole genome shotgun (WGS) entry which is preliminary data.</text>
</comment>
<dbReference type="Gene3D" id="3.40.50.10540">
    <property type="entry name" value="Crotonobetainyl-coa:carnitine coa-transferase, domain 1"/>
    <property type="match status" value="1"/>
</dbReference>
<dbReference type="AlphaFoldDB" id="A0AAW5VVR6"/>
<evidence type="ECO:0000313" key="1">
    <source>
        <dbReference type="EMBL" id="MCX5564292.1"/>
    </source>
</evidence>
<dbReference type="Gene3D" id="3.30.1540.10">
    <property type="entry name" value="formyl-coa transferase, domain 3"/>
    <property type="match status" value="1"/>
</dbReference>
<protein>
    <submittedName>
        <fullName evidence="1">CaiB/BaiF CoA-transferase family protein</fullName>
    </submittedName>
</protein>
<dbReference type="Pfam" id="PF02515">
    <property type="entry name" value="CoA_transf_3"/>
    <property type="match status" value="1"/>
</dbReference>
<proteinExistence type="predicted"/>
<sequence length="349" mass="38128">MNAFRKAHESSTAPNAALPLRGKRVLELAAIGPVPFAGQQLLRLGADVTVLSPQSDRGIGLPLPPEYDYLNLGKRRERLNLKSESGRMDLLQQLSQFDILLEGFRPGKLEGLGLAPDVLHSHHSRLVIGRCGGWGSRSTRAHDAGHDINFLALSGALTAIGQTAPVPPLNLVGDFGGAAMHLVAGVLAGLIKSDSEGAGSVVETSIYEGTISLMNMIYGLLDHGSWQDCRQANVLDGGAPYYRCYQTADRKWMAVGAIEPLFFQRFIELLGADVAVERQNDRSYWPEMQRKIAQRFLTRKRDDWNDVFVGSDACCTPVLGLTESRVHQDTRAFFKGGVPEPAFTFKKSS</sequence>
<gene>
    <name evidence="1" type="ORF">OSH02_02885</name>
</gene>
<dbReference type="EMBL" id="JAPKNB010000002">
    <property type="protein sequence ID" value="MCX5564292.1"/>
    <property type="molecule type" value="Genomic_DNA"/>
</dbReference>